<dbReference type="Proteomes" id="UP000813444">
    <property type="component" value="Unassembled WGS sequence"/>
</dbReference>
<reference evidence="1" key="1">
    <citation type="journal article" date="2021" name="Nat. Commun.">
        <title>Genetic determinants of endophytism in the Arabidopsis root mycobiome.</title>
        <authorList>
            <person name="Mesny F."/>
            <person name="Miyauchi S."/>
            <person name="Thiergart T."/>
            <person name="Pickel B."/>
            <person name="Atanasova L."/>
            <person name="Karlsson M."/>
            <person name="Huettel B."/>
            <person name="Barry K.W."/>
            <person name="Haridas S."/>
            <person name="Chen C."/>
            <person name="Bauer D."/>
            <person name="Andreopoulos W."/>
            <person name="Pangilinan J."/>
            <person name="LaButti K."/>
            <person name="Riley R."/>
            <person name="Lipzen A."/>
            <person name="Clum A."/>
            <person name="Drula E."/>
            <person name="Henrissat B."/>
            <person name="Kohler A."/>
            <person name="Grigoriev I.V."/>
            <person name="Martin F.M."/>
            <person name="Hacquard S."/>
        </authorList>
    </citation>
    <scope>NUCLEOTIDE SEQUENCE</scope>
    <source>
        <strain evidence="1">MPI-CAGE-CH-0235</strain>
    </source>
</reference>
<dbReference type="Gene3D" id="3.40.50.1580">
    <property type="entry name" value="Nucleoside phosphorylase domain"/>
    <property type="match status" value="1"/>
</dbReference>
<name>A0A8K0SGX1_9HYPO</name>
<evidence type="ECO:0000313" key="2">
    <source>
        <dbReference type="Proteomes" id="UP000813444"/>
    </source>
</evidence>
<dbReference type="GO" id="GO:0003824">
    <property type="term" value="F:catalytic activity"/>
    <property type="evidence" value="ECO:0007669"/>
    <property type="project" value="InterPro"/>
</dbReference>
<protein>
    <submittedName>
        <fullName evidence="1">Uncharacterized protein</fullName>
    </submittedName>
</protein>
<dbReference type="GO" id="GO:0009116">
    <property type="term" value="P:nucleoside metabolic process"/>
    <property type="evidence" value="ECO:0007669"/>
    <property type="project" value="InterPro"/>
</dbReference>
<dbReference type="OrthoDB" id="6252479at2759"/>
<dbReference type="EMBL" id="JAGPNK010000014">
    <property type="protein sequence ID" value="KAH7309018.1"/>
    <property type="molecule type" value="Genomic_DNA"/>
</dbReference>
<proteinExistence type="predicted"/>
<comment type="caution">
    <text evidence="1">The sequence shown here is derived from an EMBL/GenBank/DDBJ whole genome shotgun (WGS) entry which is preliminary data.</text>
</comment>
<keyword evidence="2" id="KW-1185">Reference proteome</keyword>
<evidence type="ECO:0000313" key="1">
    <source>
        <dbReference type="EMBL" id="KAH7309018.1"/>
    </source>
</evidence>
<organism evidence="1 2">
    <name type="scientific">Stachybotrys elegans</name>
    <dbReference type="NCBI Taxonomy" id="80388"/>
    <lineage>
        <taxon>Eukaryota</taxon>
        <taxon>Fungi</taxon>
        <taxon>Dikarya</taxon>
        <taxon>Ascomycota</taxon>
        <taxon>Pezizomycotina</taxon>
        <taxon>Sordariomycetes</taxon>
        <taxon>Hypocreomycetidae</taxon>
        <taxon>Hypocreales</taxon>
        <taxon>Stachybotryaceae</taxon>
        <taxon>Stachybotrys</taxon>
    </lineage>
</organism>
<accession>A0A8K0SGX1</accession>
<gene>
    <name evidence="1" type="ORF">B0I35DRAFT_90446</name>
</gene>
<sequence length="127" mass="13777">MHGIVGRCYTYWARASSALGYWLWDIFGWDNRLTHSRSATTDPSSLPFAALGSMLLEVNAMSSFRVAVVCALPREADAVTLLLDQFCTYITSRIRGHNVVLAVLPNLGTNSTAAATVALLLYGPLPS</sequence>
<dbReference type="AlphaFoldDB" id="A0A8K0SGX1"/>
<dbReference type="InterPro" id="IPR035994">
    <property type="entry name" value="Nucleoside_phosphorylase_sf"/>
</dbReference>